<dbReference type="CDD" id="cd01166">
    <property type="entry name" value="KdgK"/>
    <property type="match status" value="1"/>
</dbReference>
<evidence type="ECO:0000313" key="6">
    <source>
        <dbReference type="Proteomes" id="UP000198521"/>
    </source>
</evidence>
<dbReference type="PANTHER" id="PTHR43320:SF2">
    <property type="entry name" value="2-DEHYDRO-3-DEOXYGLUCONOKINASE_2-DEHYDRO-3-DEOXYGALACTONOKINASE"/>
    <property type="match status" value="1"/>
</dbReference>
<dbReference type="Pfam" id="PF00294">
    <property type="entry name" value="PfkB"/>
    <property type="match status" value="1"/>
</dbReference>
<dbReference type="STRING" id="1038014.SAMN04487910_3960"/>
<dbReference type="Gene3D" id="3.40.1190.20">
    <property type="match status" value="1"/>
</dbReference>
<keyword evidence="6" id="KW-1185">Reference proteome</keyword>
<evidence type="ECO:0000256" key="2">
    <source>
        <dbReference type="ARBA" id="ARBA00022679"/>
    </source>
</evidence>
<dbReference type="AlphaFoldDB" id="A0A1H7V775"/>
<dbReference type="EMBL" id="FOAB01000008">
    <property type="protein sequence ID" value="SEM04695.1"/>
    <property type="molecule type" value="Genomic_DNA"/>
</dbReference>
<comment type="similarity">
    <text evidence="1">Belongs to the carbohydrate kinase PfkB family.</text>
</comment>
<evidence type="ECO:0000259" key="4">
    <source>
        <dbReference type="Pfam" id="PF00294"/>
    </source>
</evidence>
<dbReference type="PANTHER" id="PTHR43320">
    <property type="entry name" value="SUGAR KINASE"/>
    <property type="match status" value="1"/>
</dbReference>
<keyword evidence="3 5" id="KW-0418">Kinase</keyword>
<evidence type="ECO:0000256" key="1">
    <source>
        <dbReference type="ARBA" id="ARBA00010688"/>
    </source>
</evidence>
<proteinExistence type="inferred from homology"/>
<organism evidence="5 6">
    <name type="scientific">Aquimarina amphilecti</name>
    <dbReference type="NCBI Taxonomy" id="1038014"/>
    <lineage>
        <taxon>Bacteria</taxon>
        <taxon>Pseudomonadati</taxon>
        <taxon>Bacteroidota</taxon>
        <taxon>Flavobacteriia</taxon>
        <taxon>Flavobacteriales</taxon>
        <taxon>Flavobacteriaceae</taxon>
        <taxon>Aquimarina</taxon>
    </lineage>
</organism>
<evidence type="ECO:0000313" key="5">
    <source>
        <dbReference type="EMBL" id="SEM04695.1"/>
    </source>
</evidence>
<dbReference type="InterPro" id="IPR029056">
    <property type="entry name" value="Ribokinase-like"/>
</dbReference>
<dbReference type="Proteomes" id="UP000198521">
    <property type="component" value="Unassembled WGS sequence"/>
</dbReference>
<reference evidence="5 6" key="1">
    <citation type="submission" date="2016-10" db="EMBL/GenBank/DDBJ databases">
        <authorList>
            <person name="de Groot N.N."/>
        </authorList>
    </citation>
    <scope>NUCLEOTIDE SEQUENCE [LARGE SCALE GENOMIC DNA]</scope>
    <source>
        <strain evidence="5 6">DSM 25232</strain>
    </source>
</reference>
<protein>
    <submittedName>
        <fullName evidence="5">2-dehydro-3-deoxygluconokinase</fullName>
    </submittedName>
</protein>
<gene>
    <name evidence="5" type="ORF">SAMN04487910_3960</name>
</gene>
<sequence>MKKRVVTLGEVLMRLTTATHERFEQSNTYRVHFGGTEANVSISLAQWNLGATHITSFPNHSIGKTACDYLKKSGVDTNNIKFNDGRMGLYFLENGVMQRSSKIIYDRFDSSFSKLNPTIFNWDEILKDVDWFHWTGITPAISESAAQLCLDALTSAQKLGITVSGDINYRRNLWQYGKSPLEIMPELISKTNVIVGGLTDFENCLDISANNFEEGCKKVQQKYTTVHTLSNTQREIISASQNKLSAILWRNNKYNISKTYTMENIVDRIGGGDAFMAGLIYGLMYKEEEDALEFAVASAVLKHGILGDANLVSVEEVEQLVQGDNIGRLLR</sequence>
<dbReference type="GO" id="GO:0016301">
    <property type="term" value="F:kinase activity"/>
    <property type="evidence" value="ECO:0007669"/>
    <property type="project" value="UniProtKB-KW"/>
</dbReference>
<dbReference type="InterPro" id="IPR052700">
    <property type="entry name" value="Carb_kinase_PfkB-like"/>
</dbReference>
<dbReference type="InterPro" id="IPR011611">
    <property type="entry name" value="PfkB_dom"/>
</dbReference>
<feature type="domain" description="Carbohydrate kinase PfkB" evidence="4">
    <location>
        <begin position="3"/>
        <end position="301"/>
    </location>
</feature>
<accession>A0A1H7V775</accession>
<keyword evidence="2" id="KW-0808">Transferase</keyword>
<evidence type="ECO:0000256" key="3">
    <source>
        <dbReference type="ARBA" id="ARBA00022777"/>
    </source>
</evidence>
<dbReference type="SUPFAM" id="SSF53613">
    <property type="entry name" value="Ribokinase-like"/>
    <property type="match status" value="1"/>
</dbReference>
<dbReference type="RefSeq" id="WP_091411638.1">
    <property type="nucleotide sequence ID" value="NZ_FOAB01000008.1"/>
</dbReference>
<dbReference type="OrthoDB" id="9813569at2"/>
<name>A0A1H7V775_AQUAM</name>